<dbReference type="Proteomes" id="UP000292568">
    <property type="component" value="Unassembled WGS sequence"/>
</dbReference>
<evidence type="ECO:0000313" key="3">
    <source>
        <dbReference type="Proteomes" id="UP000292568"/>
    </source>
</evidence>
<evidence type="ECO:0000313" key="2">
    <source>
        <dbReference type="EMBL" id="RYQ12660.1"/>
    </source>
</evidence>
<protein>
    <recommendedName>
        <fullName evidence="4">Lipoprotein</fullName>
    </recommendedName>
</protein>
<evidence type="ECO:0000256" key="1">
    <source>
        <dbReference type="SAM" id="Phobius"/>
    </source>
</evidence>
<dbReference type="RefSeq" id="WP_129896609.1">
    <property type="nucleotide sequence ID" value="NZ_RYUH01000001.1"/>
</dbReference>
<organism evidence="2 3">
    <name type="scientific">Bifidobacterium pseudolongum subsp. globosum</name>
    <dbReference type="NCBI Taxonomy" id="1690"/>
    <lineage>
        <taxon>Bacteria</taxon>
        <taxon>Bacillati</taxon>
        <taxon>Actinomycetota</taxon>
        <taxon>Actinomycetes</taxon>
        <taxon>Bifidobacteriales</taxon>
        <taxon>Bifidobacteriaceae</taxon>
        <taxon>Bifidobacterium</taxon>
    </lineage>
</organism>
<dbReference type="EMBL" id="RYUH01000001">
    <property type="protein sequence ID" value="RYQ12660.1"/>
    <property type="molecule type" value="Genomic_DNA"/>
</dbReference>
<keyword evidence="1" id="KW-1133">Transmembrane helix</keyword>
<feature type="transmembrane region" description="Helical" evidence="1">
    <location>
        <begin position="6"/>
        <end position="29"/>
    </location>
</feature>
<gene>
    <name evidence="2" type="ORF">PG2093B_0026</name>
</gene>
<keyword evidence="1" id="KW-0812">Transmembrane</keyword>
<reference evidence="2 3" key="1">
    <citation type="submission" date="2018-12" db="EMBL/GenBank/DDBJ databases">
        <title>Unveiling genomic diversity among members of the Bifidobacterium pseudolongum species, a widely distributed gut commensal of the animal kingdom.</title>
        <authorList>
            <person name="Lugli G.A."/>
            <person name="Duranti S."/>
            <person name="Albert K."/>
            <person name="Mancabelli L."/>
            <person name="Napoli S."/>
            <person name="Viappiani A."/>
            <person name="Anzalone R."/>
            <person name="Longhi G."/>
            <person name="Milani C."/>
            <person name="Turroni F."/>
            <person name="Alessandri G."/>
            <person name="Sela D.A."/>
            <person name="Van Sinderen D."/>
            <person name="Ventura M."/>
        </authorList>
    </citation>
    <scope>NUCLEOTIDE SEQUENCE [LARGE SCALE GENOMIC DNA]</scope>
    <source>
        <strain evidence="2 3">2093B</strain>
    </source>
</reference>
<name>A0A4Q5A3V0_9BIFI</name>
<dbReference type="PROSITE" id="PS51257">
    <property type="entry name" value="PROKAR_LIPOPROTEIN"/>
    <property type="match status" value="1"/>
</dbReference>
<proteinExistence type="predicted"/>
<keyword evidence="1" id="KW-0472">Membrane</keyword>
<evidence type="ECO:0008006" key="4">
    <source>
        <dbReference type="Google" id="ProtNLM"/>
    </source>
</evidence>
<dbReference type="AlphaFoldDB" id="A0A4Q5A3V0"/>
<sequence length="172" mass="19129">MKKKAVFPIAIAVVAGIVAVSCLIAIFMLTVRQNSKTGISVKNTQNSNSAIETATSEKIAKIGKECNVDVQHTDSGKNYIILSAKGYRDSDDVSDEKTDPIHCVLKHIPEEDLVSSNNWVNINEGTLTDGRYVYEWHWSPPSDWQADKYLQYSVRIVPESEASQYPSLLPNK</sequence>
<comment type="caution">
    <text evidence="2">The sequence shown here is derived from an EMBL/GenBank/DDBJ whole genome shotgun (WGS) entry which is preliminary data.</text>
</comment>
<accession>A0A4Q5A3V0</accession>